<feature type="transmembrane region" description="Helical" evidence="1">
    <location>
        <begin position="1241"/>
        <end position="1262"/>
    </location>
</feature>
<protein>
    <submittedName>
        <fullName evidence="2">Uncharacterized protein</fullName>
    </submittedName>
</protein>
<dbReference type="Proteomes" id="UP000191522">
    <property type="component" value="Unassembled WGS sequence"/>
</dbReference>
<feature type="transmembrane region" description="Helical" evidence="1">
    <location>
        <begin position="857"/>
        <end position="882"/>
    </location>
</feature>
<feature type="transmembrane region" description="Helical" evidence="1">
    <location>
        <begin position="1322"/>
        <end position="1342"/>
    </location>
</feature>
<comment type="caution">
    <text evidence="2">The sequence shown here is derived from an EMBL/GenBank/DDBJ whole genome shotgun (WGS) entry which is preliminary data.</text>
</comment>
<feature type="transmembrane region" description="Helical" evidence="1">
    <location>
        <begin position="928"/>
        <end position="949"/>
    </location>
</feature>
<feature type="transmembrane region" description="Helical" evidence="1">
    <location>
        <begin position="1181"/>
        <end position="1197"/>
    </location>
</feature>
<feature type="transmembrane region" description="Helical" evidence="1">
    <location>
        <begin position="817"/>
        <end position="837"/>
    </location>
</feature>
<dbReference type="STRING" id="69771.A0A1V6PKS1"/>
<evidence type="ECO:0000256" key="1">
    <source>
        <dbReference type="SAM" id="Phobius"/>
    </source>
</evidence>
<dbReference type="OrthoDB" id="2582433at2759"/>
<keyword evidence="1" id="KW-0472">Membrane</keyword>
<feature type="transmembrane region" description="Helical" evidence="1">
    <location>
        <begin position="961"/>
        <end position="978"/>
    </location>
</feature>
<feature type="transmembrane region" description="Helical" evidence="1">
    <location>
        <begin position="894"/>
        <end position="916"/>
    </location>
</feature>
<organism evidence="2 3">
    <name type="scientific">Penicillium decumbens</name>
    <dbReference type="NCBI Taxonomy" id="69771"/>
    <lineage>
        <taxon>Eukaryota</taxon>
        <taxon>Fungi</taxon>
        <taxon>Dikarya</taxon>
        <taxon>Ascomycota</taxon>
        <taxon>Pezizomycotina</taxon>
        <taxon>Eurotiomycetes</taxon>
        <taxon>Eurotiomycetidae</taxon>
        <taxon>Eurotiales</taxon>
        <taxon>Aspergillaceae</taxon>
        <taxon>Penicillium</taxon>
    </lineage>
</organism>
<gene>
    <name evidence="2" type="ORF">PENDEC_c003G01520</name>
</gene>
<feature type="transmembrane region" description="Helical" evidence="1">
    <location>
        <begin position="20"/>
        <end position="44"/>
    </location>
</feature>
<feature type="transmembrane region" description="Helical" evidence="1">
    <location>
        <begin position="1299"/>
        <end position="1316"/>
    </location>
</feature>
<feature type="transmembrane region" description="Helical" evidence="1">
    <location>
        <begin position="1148"/>
        <end position="1169"/>
    </location>
</feature>
<sequence length="1415" mass="157706">MAKILSVHPLGWELMKGYWWQSLLIGVLLTCITIESAHISWSVGKKIIKFYKTRALSDKVPTNIGQRIDQLACRGLNLVNTYMNKQKPKSFGVYLGSFEKVQASQECILEKWDLLIVDPFQTGVAEAIQHTRSQVLGRIDLARVVSPEETALSTIETIEMILANHFNHTAFSGILFANWEDLTSPSIQARLFEAIRSLGLVVYLETGSPDFLKNRKALQNSAVSGLVICNASILPTGEKRDYFQMVNLQSTIKAFVSESCMRDFAVLSWEIINDDVVLSNAIVRRSLSWCNFYSAIPWISPEASLHNADLNIQTLEPLSAFGWLKDADVMKVHDSWRSNFEVSRHSPTKAGWDTLRPLFSTVNGLLDSEESENRTPDGPLLCLRDPPEWVAQVKSQGNPLSVSTSGQVYGYLGCFPLGSDATPMAFAEILQSQQRLKELSLLHPVPATKVHSIGILLRRFQEAVYFSEDDGQLAAAIKELAHLAVNDALTVNLALDSGLRKASDSRFWAVYELEDEKADIFVSKNAQGLAGTVLHTFLSAKGFPRHVSFETETALAEWSRDLAPNTGLPRRVVQDIDVLCPEERLLLLQHLSLTDVESGLNDKICAYIRKQLVDAPSLAQLKELNTVNHLNGSITPEDLVKSRINWYKDQQRSYPSFAASLDLFYQIDNVFTQVLKDHREKDLADITKGLDELMQDNTVDAFVDMMALALFCAARKGAFDEIYAEVTDRNPLFNNHSDQAAAFAESFALGSRCEAYFDVNPSVFGKLLSDRFRAYYTKNQPPNWVNGAPELATAYAGAQIDCDPDDKAKALRGYQRFTFLSVFAIPALVDILLLTFVGRGLYLSAYMTHDEQDSATLALMISLLLLSGAIGTWIACGGPYYLISMAFAAANMFVLTRLIAGIAFTVAGGLIGFVAISSVRGPRAGIIFYLYLVALTIYFSAFASLASFSYPGSAFLSGRKGIIVCIPILFLSPIITTFAGHDSAIYLTFIYLFIGVVLLCLRSTTSNWATWYQSIRRTDDTEIRKWYISTHGNNDEKVFGNLSDPAALKLAREALLIDVMAEKTRRVFTKSTTDQLVNELARDWDSTNFLLDWYCRYADVPPPIPFSSGWNIQTKVALDTLRNSQKGLKLHNAFVHWRQSSKEIGCGVLYFVIALLDKWVLLLTGNHLLGPTASLADANRMAVGFALAYYLIGAVLIDTKAQELHVAIGGKIHTAVKDANEIRTHQKGDVQFRRKVYWRTLFKFLLWHVWSLAVSTALIWSFQQSVEAMIIFFTYVFSYTGLIWYQYTKIFLGPHGLKPLLVGVCVGLPVGIALKICLPKFMYAQVIGLGSATWTVGILAFLTSKMSMPRKVESAVALGKSFHAFTTPWADPEWSQQELQTFFETVSLLPEDSRFAVDPTAHPGLEIKNILLSHC</sequence>
<evidence type="ECO:0000313" key="3">
    <source>
        <dbReference type="Proteomes" id="UP000191522"/>
    </source>
</evidence>
<keyword evidence="3" id="KW-1185">Reference proteome</keyword>
<reference evidence="3" key="1">
    <citation type="journal article" date="2017" name="Nat. Microbiol.">
        <title>Global analysis of biosynthetic gene clusters reveals vast potential of secondary metabolite production in Penicillium species.</title>
        <authorList>
            <person name="Nielsen J.C."/>
            <person name="Grijseels S."/>
            <person name="Prigent S."/>
            <person name="Ji B."/>
            <person name="Dainat J."/>
            <person name="Nielsen K.F."/>
            <person name="Frisvad J.C."/>
            <person name="Workman M."/>
            <person name="Nielsen J."/>
        </authorList>
    </citation>
    <scope>NUCLEOTIDE SEQUENCE [LARGE SCALE GENOMIC DNA]</scope>
    <source>
        <strain evidence="3">IBT 11843</strain>
    </source>
</reference>
<feature type="transmembrane region" description="Helical" evidence="1">
    <location>
        <begin position="1268"/>
        <end position="1287"/>
    </location>
</feature>
<accession>A0A1V6PKS1</accession>
<proteinExistence type="predicted"/>
<feature type="transmembrane region" description="Helical" evidence="1">
    <location>
        <begin position="984"/>
        <end position="1001"/>
    </location>
</feature>
<keyword evidence="1" id="KW-0812">Transmembrane</keyword>
<keyword evidence="1" id="KW-1133">Transmembrane helix</keyword>
<evidence type="ECO:0000313" key="2">
    <source>
        <dbReference type="EMBL" id="OQD77126.1"/>
    </source>
</evidence>
<dbReference type="EMBL" id="MDYL01000003">
    <property type="protein sequence ID" value="OQD77126.1"/>
    <property type="molecule type" value="Genomic_DNA"/>
</dbReference>
<name>A0A1V6PKS1_PENDC</name>